<dbReference type="Gene3D" id="1.10.10.10">
    <property type="entry name" value="Winged helix-like DNA-binding domain superfamily/Winged helix DNA-binding domain"/>
    <property type="match status" value="1"/>
</dbReference>
<protein>
    <submittedName>
        <fullName evidence="6">IclR family transcriptional regulator</fullName>
    </submittedName>
</protein>
<evidence type="ECO:0000256" key="1">
    <source>
        <dbReference type="ARBA" id="ARBA00023015"/>
    </source>
</evidence>
<dbReference type="SUPFAM" id="SSF55781">
    <property type="entry name" value="GAF domain-like"/>
    <property type="match status" value="1"/>
</dbReference>
<dbReference type="PROSITE" id="PS51078">
    <property type="entry name" value="ICLR_ED"/>
    <property type="match status" value="1"/>
</dbReference>
<dbReference type="GO" id="GO:0003677">
    <property type="term" value="F:DNA binding"/>
    <property type="evidence" value="ECO:0007669"/>
    <property type="project" value="UniProtKB-KW"/>
</dbReference>
<reference evidence="6 7" key="1">
    <citation type="submission" date="2019-06" db="EMBL/GenBank/DDBJ databases">
        <title>Sequencing the genomes of 1000 actinobacteria strains.</title>
        <authorList>
            <person name="Klenk H.-P."/>
        </authorList>
    </citation>
    <scope>NUCLEOTIDE SEQUENCE [LARGE SCALE GENOMIC DNA]</scope>
    <source>
        <strain evidence="6 7">DSM 43186</strain>
    </source>
</reference>
<dbReference type="InterPro" id="IPR036390">
    <property type="entry name" value="WH_DNA-bd_sf"/>
</dbReference>
<dbReference type="GO" id="GO:0003700">
    <property type="term" value="F:DNA-binding transcription factor activity"/>
    <property type="evidence" value="ECO:0007669"/>
    <property type="project" value="TreeGrafter"/>
</dbReference>
<dbReference type="InterPro" id="IPR050707">
    <property type="entry name" value="HTH_MetabolicPath_Reg"/>
</dbReference>
<organism evidence="6 7">
    <name type="scientific">Thermopolyspora flexuosa</name>
    <dbReference type="NCBI Taxonomy" id="103836"/>
    <lineage>
        <taxon>Bacteria</taxon>
        <taxon>Bacillati</taxon>
        <taxon>Actinomycetota</taxon>
        <taxon>Actinomycetes</taxon>
        <taxon>Streptosporangiales</taxon>
        <taxon>Streptosporangiaceae</taxon>
        <taxon>Thermopolyspora</taxon>
    </lineage>
</organism>
<dbReference type="EMBL" id="VFPQ01000001">
    <property type="protein sequence ID" value="TQM73515.1"/>
    <property type="molecule type" value="Genomic_DNA"/>
</dbReference>
<dbReference type="PROSITE" id="PS51077">
    <property type="entry name" value="HTH_ICLR"/>
    <property type="match status" value="1"/>
</dbReference>
<dbReference type="AlphaFoldDB" id="A0A543ISE7"/>
<evidence type="ECO:0000259" key="4">
    <source>
        <dbReference type="PROSITE" id="PS51077"/>
    </source>
</evidence>
<keyword evidence="1" id="KW-0805">Transcription regulation</keyword>
<keyword evidence="2" id="KW-0238">DNA-binding</keyword>
<dbReference type="Pfam" id="PF09339">
    <property type="entry name" value="HTH_IclR"/>
    <property type="match status" value="1"/>
</dbReference>
<sequence length="248" mass="26976">MIFAVAEAKGPDVGVSELARTLGMSKTVVHRVVRTLAAADFFSFDERTRRYRLGPGAVSVGLAAMAQMEVPRIAQPYLERLVASTRETATLSVRYGMQRMYLTQVLSPQEIHMSVQLGRLYPLYAGASSKAILAALDDEEIRDYLAKQPLAPLTPITIQDPERLREELEVIRSRGYAVSLGERQQGAASVAAPVYEATGRVYGSISVCGPVGRLGVGKVEEYGALVREAAAEVSRQLGHRSGDRNVRA</sequence>
<evidence type="ECO:0000259" key="5">
    <source>
        <dbReference type="PROSITE" id="PS51078"/>
    </source>
</evidence>
<keyword evidence="7" id="KW-1185">Reference proteome</keyword>
<accession>A0A543ISE7</accession>
<dbReference type="GO" id="GO:0045892">
    <property type="term" value="P:negative regulation of DNA-templated transcription"/>
    <property type="evidence" value="ECO:0007669"/>
    <property type="project" value="TreeGrafter"/>
</dbReference>
<dbReference type="PANTHER" id="PTHR30136:SF24">
    <property type="entry name" value="HTH-TYPE TRANSCRIPTIONAL REPRESSOR ALLR"/>
    <property type="match status" value="1"/>
</dbReference>
<name>A0A543ISE7_9ACTN</name>
<keyword evidence="3" id="KW-0804">Transcription</keyword>
<dbReference type="InterPro" id="IPR014757">
    <property type="entry name" value="Tscrpt_reg_IclR_C"/>
</dbReference>
<evidence type="ECO:0000256" key="3">
    <source>
        <dbReference type="ARBA" id="ARBA00023163"/>
    </source>
</evidence>
<dbReference type="SUPFAM" id="SSF46785">
    <property type="entry name" value="Winged helix' DNA-binding domain"/>
    <property type="match status" value="1"/>
</dbReference>
<dbReference type="PANTHER" id="PTHR30136">
    <property type="entry name" value="HELIX-TURN-HELIX TRANSCRIPTIONAL REGULATOR, ICLR FAMILY"/>
    <property type="match status" value="1"/>
</dbReference>
<dbReference type="Pfam" id="PF01614">
    <property type="entry name" value="IclR_C"/>
    <property type="match status" value="1"/>
</dbReference>
<dbReference type="InterPro" id="IPR029016">
    <property type="entry name" value="GAF-like_dom_sf"/>
</dbReference>
<evidence type="ECO:0000256" key="2">
    <source>
        <dbReference type="ARBA" id="ARBA00023125"/>
    </source>
</evidence>
<dbReference type="InterPro" id="IPR005471">
    <property type="entry name" value="Tscrpt_reg_IclR_N"/>
</dbReference>
<dbReference type="SMART" id="SM00346">
    <property type="entry name" value="HTH_ICLR"/>
    <property type="match status" value="1"/>
</dbReference>
<comment type="caution">
    <text evidence="6">The sequence shown here is derived from an EMBL/GenBank/DDBJ whole genome shotgun (WGS) entry which is preliminary data.</text>
</comment>
<evidence type="ECO:0000313" key="7">
    <source>
        <dbReference type="Proteomes" id="UP000319213"/>
    </source>
</evidence>
<dbReference type="Proteomes" id="UP000319213">
    <property type="component" value="Unassembled WGS sequence"/>
</dbReference>
<dbReference type="Gene3D" id="3.30.450.40">
    <property type="match status" value="1"/>
</dbReference>
<dbReference type="InterPro" id="IPR036388">
    <property type="entry name" value="WH-like_DNA-bd_sf"/>
</dbReference>
<feature type="domain" description="HTH iclR-type" evidence="4">
    <location>
        <begin position="1"/>
        <end position="55"/>
    </location>
</feature>
<gene>
    <name evidence="6" type="ORF">FHX40_0158</name>
</gene>
<feature type="domain" description="IclR-ED" evidence="5">
    <location>
        <begin position="56"/>
        <end position="239"/>
    </location>
</feature>
<evidence type="ECO:0000313" key="6">
    <source>
        <dbReference type="EMBL" id="TQM73515.1"/>
    </source>
</evidence>
<proteinExistence type="predicted"/>